<evidence type="ECO:0000256" key="3">
    <source>
        <dbReference type="ARBA" id="ARBA00022741"/>
    </source>
</evidence>
<keyword evidence="3 7" id="KW-0547">Nucleotide-binding</keyword>
<dbReference type="SUPFAM" id="SSF52540">
    <property type="entry name" value="P-loop containing nucleoside triphosphate hydrolases"/>
    <property type="match status" value="1"/>
</dbReference>
<evidence type="ECO:0000313" key="9">
    <source>
        <dbReference type="Proteomes" id="UP000198379"/>
    </source>
</evidence>
<evidence type="ECO:0000313" key="8">
    <source>
        <dbReference type="EMBL" id="SNS05908.1"/>
    </source>
</evidence>
<dbReference type="CDD" id="cd00464">
    <property type="entry name" value="SK"/>
    <property type="match status" value="1"/>
</dbReference>
<protein>
    <recommendedName>
        <fullName evidence="7">Shikimate kinase</fullName>
        <shortName evidence="7">SK</shortName>
        <ecNumber evidence="7">2.7.1.71</ecNumber>
    </recommendedName>
</protein>
<dbReference type="UniPathway" id="UPA00053">
    <property type="reaction ID" value="UER00088"/>
</dbReference>
<dbReference type="Gene3D" id="3.40.50.300">
    <property type="entry name" value="P-loop containing nucleotide triphosphate hydrolases"/>
    <property type="match status" value="1"/>
</dbReference>
<dbReference type="RefSeq" id="WP_089372715.1">
    <property type="nucleotide sequence ID" value="NZ_BMEP01000005.1"/>
</dbReference>
<sequence>MDIYLMGYMGSGKTTIGQRLAKQIGYTFVDYDQFIVEKEKMSIPAIFESKGEIYFRKKEALYLKEILQETNTKKIVALGGGTPCYGSNLQEIKESGVLSIYLNVPVPELTDRLWEAKSERPVIAGQESKEALEEFVRKHLFERAFYYNQAGKVIKVQGQSEAAIVEEIVAALF</sequence>
<dbReference type="HAMAP" id="MF_00109">
    <property type="entry name" value="Shikimate_kinase"/>
    <property type="match status" value="1"/>
</dbReference>
<comment type="pathway">
    <text evidence="7">Metabolic intermediate biosynthesis; chorismate biosynthesis; chorismate from D-erythrose 4-phosphate and phosphoenolpyruvate: step 5/7.</text>
</comment>
<evidence type="ECO:0000256" key="1">
    <source>
        <dbReference type="ARBA" id="ARBA00022605"/>
    </source>
</evidence>
<dbReference type="Pfam" id="PF01202">
    <property type="entry name" value="SKI"/>
    <property type="match status" value="1"/>
</dbReference>
<proteinExistence type="inferred from homology"/>
<dbReference type="InterPro" id="IPR000623">
    <property type="entry name" value="Shikimate_kinase/TSH1"/>
</dbReference>
<evidence type="ECO:0000256" key="6">
    <source>
        <dbReference type="ARBA" id="ARBA00023141"/>
    </source>
</evidence>
<feature type="binding site" evidence="7">
    <location>
        <position position="143"/>
    </location>
    <ligand>
        <name>substrate</name>
    </ligand>
</feature>
<dbReference type="GO" id="GO:0005829">
    <property type="term" value="C:cytosol"/>
    <property type="evidence" value="ECO:0007669"/>
    <property type="project" value="TreeGrafter"/>
</dbReference>
<comment type="catalytic activity">
    <reaction evidence="7">
        <text>shikimate + ATP = 3-phosphoshikimate + ADP + H(+)</text>
        <dbReference type="Rhea" id="RHEA:13121"/>
        <dbReference type="ChEBI" id="CHEBI:15378"/>
        <dbReference type="ChEBI" id="CHEBI:30616"/>
        <dbReference type="ChEBI" id="CHEBI:36208"/>
        <dbReference type="ChEBI" id="CHEBI:145989"/>
        <dbReference type="ChEBI" id="CHEBI:456216"/>
        <dbReference type="EC" id="2.7.1.71"/>
    </reaction>
</comment>
<dbReference type="Proteomes" id="UP000198379">
    <property type="component" value="Unassembled WGS sequence"/>
</dbReference>
<feature type="binding site" evidence="7">
    <location>
        <position position="32"/>
    </location>
    <ligand>
        <name>substrate</name>
    </ligand>
</feature>
<dbReference type="EC" id="2.7.1.71" evidence="7"/>
<name>A0A239BEZ1_9FLAO</name>
<keyword evidence="9" id="KW-1185">Reference proteome</keyword>
<dbReference type="AlphaFoldDB" id="A0A239BEZ1"/>
<dbReference type="PANTHER" id="PTHR21087">
    <property type="entry name" value="SHIKIMATE KINASE"/>
    <property type="match status" value="1"/>
</dbReference>
<dbReference type="GO" id="GO:0000287">
    <property type="term" value="F:magnesium ion binding"/>
    <property type="evidence" value="ECO:0007669"/>
    <property type="project" value="UniProtKB-UniRule"/>
</dbReference>
<dbReference type="GO" id="GO:0009073">
    <property type="term" value="P:aromatic amino acid family biosynthetic process"/>
    <property type="evidence" value="ECO:0007669"/>
    <property type="project" value="UniProtKB-KW"/>
</dbReference>
<keyword evidence="7" id="KW-0460">Magnesium</keyword>
<feature type="binding site" evidence="7">
    <location>
        <begin position="10"/>
        <end position="15"/>
    </location>
    <ligand>
        <name>ATP</name>
        <dbReference type="ChEBI" id="CHEBI:30616"/>
    </ligand>
</feature>
<dbReference type="EMBL" id="FZNY01000006">
    <property type="protein sequence ID" value="SNS05908.1"/>
    <property type="molecule type" value="Genomic_DNA"/>
</dbReference>
<dbReference type="GO" id="GO:0004765">
    <property type="term" value="F:shikimate kinase activity"/>
    <property type="evidence" value="ECO:0007669"/>
    <property type="project" value="UniProtKB-UniRule"/>
</dbReference>
<keyword evidence="7" id="KW-0963">Cytoplasm</keyword>
<feature type="binding site" evidence="7">
    <location>
        <position position="120"/>
    </location>
    <ligand>
        <name>ATP</name>
        <dbReference type="ChEBI" id="CHEBI:30616"/>
    </ligand>
</feature>
<feature type="binding site" evidence="7">
    <location>
        <position position="14"/>
    </location>
    <ligand>
        <name>Mg(2+)</name>
        <dbReference type="ChEBI" id="CHEBI:18420"/>
    </ligand>
</feature>
<evidence type="ECO:0000256" key="2">
    <source>
        <dbReference type="ARBA" id="ARBA00022679"/>
    </source>
</evidence>
<comment type="subunit">
    <text evidence="7">Monomer.</text>
</comment>
<feature type="binding site" evidence="7">
    <location>
        <position position="80"/>
    </location>
    <ligand>
        <name>substrate</name>
    </ligand>
</feature>
<dbReference type="PRINTS" id="PR01100">
    <property type="entry name" value="SHIKIMTKNASE"/>
</dbReference>
<organism evidence="8 9">
    <name type="scientific">Dokdonia pacifica</name>
    <dbReference type="NCBI Taxonomy" id="1627892"/>
    <lineage>
        <taxon>Bacteria</taxon>
        <taxon>Pseudomonadati</taxon>
        <taxon>Bacteroidota</taxon>
        <taxon>Flavobacteriia</taxon>
        <taxon>Flavobacteriales</taxon>
        <taxon>Flavobacteriaceae</taxon>
        <taxon>Dokdonia</taxon>
    </lineage>
</organism>
<dbReference type="PANTHER" id="PTHR21087:SF16">
    <property type="entry name" value="SHIKIMATE KINASE 1, CHLOROPLASTIC"/>
    <property type="match status" value="1"/>
</dbReference>
<comment type="cofactor">
    <cofactor evidence="7">
        <name>Mg(2+)</name>
        <dbReference type="ChEBI" id="CHEBI:18420"/>
    </cofactor>
    <text evidence="7">Binds 1 Mg(2+) ion per subunit.</text>
</comment>
<comment type="subcellular location">
    <subcellularLocation>
        <location evidence="7">Cytoplasm</location>
    </subcellularLocation>
</comment>
<dbReference type="OrthoDB" id="9800332at2"/>
<evidence type="ECO:0000256" key="4">
    <source>
        <dbReference type="ARBA" id="ARBA00022777"/>
    </source>
</evidence>
<dbReference type="InterPro" id="IPR027417">
    <property type="entry name" value="P-loop_NTPase"/>
</dbReference>
<dbReference type="InterPro" id="IPR031322">
    <property type="entry name" value="Shikimate/glucono_kinase"/>
</dbReference>
<reference evidence="8 9" key="1">
    <citation type="submission" date="2017-06" db="EMBL/GenBank/DDBJ databases">
        <authorList>
            <person name="Kim H.J."/>
            <person name="Triplett B.A."/>
        </authorList>
    </citation>
    <scope>NUCLEOTIDE SEQUENCE [LARGE SCALE GENOMIC DNA]</scope>
    <source>
        <strain evidence="8 9">DSM 25597</strain>
    </source>
</reference>
<dbReference type="GO" id="GO:0005524">
    <property type="term" value="F:ATP binding"/>
    <property type="evidence" value="ECO:0007669"/>
    <property type="project" value="UniProtKB-UniRule"/>
</dbReference>
<evidence type="ECO:0000256" key="7">
    <source>
        <dbReference type="HAMAP-Rule" id="MF_00109"/>
    </source>
</evidence>
<keyword evidence="7" id="KW-0479">Metal-binding</keyword>
<comment type="similarity">
    <text evidence="7">Belongs to the shikimate kinase family.</text>
</comment>
<feature type="binding site" evidence="7">
    <location>
        <position position="56"/>
    </location>
    <ligand>
        <name>substrate</name>
    </ligand>
</feature>
<dbReference type="GO" id="GO:0009423">
    <property type="term" value="P:chorismate biosynthetic process"/>
    <property type="evidence" value="ECO:0007669"/>
    <property type="project" value="UniProtKB-UniRule"/>
</dbReference>
<gene>
    <name evidence="7" type="primary">aroK</name>
    <name evidence="8" type="ORF">SAMN06265376_10694</name>
</gene>
<feature type="binding site" evidence="7">
    <location>
        <position position="159"/>
    </location>
    <ligand>
        <name>ATP</name>
        <dbReference type="ChEBI" id="CHEBI:30616"/>
    </ligand>
</feature>
<keyword evidence="4 7" id="KW-0418">Kinase</keyword>
<accession>A0A239BEZ1</accession>
<keyword evidence="5 7" id="KW-0067">ATP-binding</keyword>
<evidence type="ECO:0000256" key="5">
    <source>
        <dbReference type="ARBA" id="ARBA00022840"/>
    </source>
</evidence>
<dbReference type="GO" id="GO:0008652">
    <property type="term" value="P:amino acid biosynthetic process"/>
    <property type="evidence" value="ECO:0007669"/>
    <property type="project" value="UniProtKB-KW"/>
</dbReference>
<comment type="function">
    <text evidence="7">Catalyzes the specific phosphorylation of the 3-hydroxyl group of shikimic acid using ATP as a cosubstrate.</text>
</comment>
<keyword evidence="1 7" id="KW-0028">Amino-acid biosynthesis</keyword>
<keyword evidence="6 7" id="KW-0057">Aromatic amino acid biosynthesis</keyword>
<keyword evidence="2 7" id="KW-0808">Transferase</keyword>